<keyword evidence="2" id="KW-1185">Reference proteome</keyword>
<name>A0A4Y2VD69_ARAVE</name>
<dbReference type="EMBL" id="BGPR01046225">
    <property type="protein sequence ID" value="GBO23199.1"/>
    <property type="molecule type" value="Genomic_DNA"/>
</dbReference>
<proteinExistence type="predicted"/>
<organism evidence="1 2">
    <name type="scientific">Araneus ventricosus</name>
    <name type="common">Orbweaver spider</name>
    <name type="synonym">Epeira ventricosa</name>
    <dbReference type="NCBI Taxonomy" id="182803"/>
    <lineage>
        <taxon>Eukaryota</taxon>
        <taxon>Metazoa</taxon>
        <taxon>Ecdysozoa</taxon>
        <taxon>Arthropoda</taxon>
        <taxon>Chelicerata</taxon>
        <taxon>Arachnida</taxon>
        <taxon>Araneae</taxon>
        <taxon>Araneomorphae</taxon>
        <taxon>Entelegynae</taxon>
        <taxon>Araneoidea</taxon>
        <taxon>Araneidae</taxon>
        <taxon>Araneus</taxon>
    </lineage>
</organism>
<gene>
    <name evidence="1" type="ORF">AVEN_205747_1</name>
</gene>
<dbReference type="Proteomes" id="UP000499080">
    <property type="component" value="Unassembled WGS sequence"/>
</dbReference>
<accession>A0A4Y2VD69</accession>
<feature type="non-terminal residue" evidence="1">
    <location>
        <position position="1"/>
    </location>
</feature>
<evidence type="ECO:0000313" key="2">
    <source>
        <dbReference type="Proteomes" id="UP000499080"/>
    </source>
</evidence>
<evidence type="ECO:0000313" key="1">
    <source>
        <dbReference type="EMBL" id="GBO23199.1"/>
    </source>
</evidence>
<sequence>SPYKETVKIVNTPVLNEELSKKGIATILEIVDKTDTLNGSQKKKVRKELNNLLGIITSQAMSISHLNGKISILKEELESKRRYLVAEQEQSRVIKNVITYADILQEPKNICKNLLSLEEIVLVSLKSYFSIIIFKLWWFCEIICCSTE</sequence>
<dbReference type="AlphaFoldDB" id="A0A4Y2VD69"/>
<reference evidence="1 2" key="1">
    <citation type="journal article" date="2019" name="Sci. Rep.">
        <title>Orb-weaving spider Araneus ventricosus genome elucidates the spidroin gene catalogue.</title>
        <authorList>
            <person name="Kono N."/>
            <person name="Nakamura H."/>
            <person name="Ohtoshi R."/>
            <person name="Moran D.A.P."/>
            <person name="Shinohara A."/>
            <person name="Yoshida Y."/>
            <person name="Fujiwara M."/>
            <person name="Mori M."/>
            <person name="Tomita M."/>
            <person name="Arakawa K."/>
        </authorList>
    </citation>
    <scope>NUCLEOTIDE SEQUENCE [LARGE SCALE GENOMIC DNA]</scope>
</reference>
<comment type="caution">
    <text evidence="1">The sequence shown here is derived from an EMBL/GenBank/DDBJ whole genome shotgun (WGS) entry which is preliminary data.</text>
</comment>
<protein>
    <submittedName>
        <fullName evidence="1">Uncharacterized protein</fullName>
    </submittedName>
</protein>